<evidence type="ECO:0000256" key="4">
    <source>
        <dbReference type="ARBA" id="ARBA00022989"/>
    </source>
</evidence>
<reference evidence="9" key="1">
    <citation type="journal article" date="2016" name="Nat. Genet.">
        <title>The genome sequences of Arachis duranensis and Arachis ipaensis, the diploid ancestors of cultivated peanut.</title>
        <authorList>
            <person name="Bertioli D.J."/>
            <person name="Cannon S.B."/>
            <person name="Froenicke L."/>
            <person name="Huang G."/>
            <person name="Farmer A.D."/>
            <person name="Cannon E.K."/>
            <person name="Liu X."/>
            <person name="Gao D."/>
            <person name="Clevenger J."/>
            <person name="Dash S."/>
            <person name="Ren L."/>
            <person name="Moretzsohn M.C."/>
            <person name="Shirasawa K."/>
            <person name="Huang W."/>
            <person name="Vidigal B."/>
            <person name="Abernathy B."/>
            <person name="Chu Y."/>
            <person name="Niederhuth C.E."/>
            <person name="Umale P."/>
            <person name="Araujo A.C."/>
            <person name="Kozik A."/>
            <person name="Kim K.D."/>
            <person name="Burow M.D."/>
            <person name="Varshney R.K."/>
            <person name="Wang X."/>
            <person name="Zhang X."/>
            <person name="Barkley N."/>
            <person name="Guimaraes P.M."/>
            <person name="Isobe S."/>
            <person name="Guo B."/>
            <person name="Liao B."/>
            <person name="Stalker H.T."/>
            <person name="Schmitz R.J."/>
            <person name="Scheffler B.E."/>
            <person name="Leal-Bertioli S.C."/>
            <person name="Xun X."/>
            <person name="Jackson S.A."/>
            <person name="Michelmore R."/>
            <person name="Ozias-Akins P."/>
        </authorList>
    </citation>
    <scope>NUCLEOTIDE SEQUENCE [LARGE SCALE GENOMIC DNA]</scope>
    <source>
        <strain evidence="9">cv. V14167</strain>
    </source>
</reference>
<proteinExistence type="predicted"/>
<accession>A0A9C6TKZ5</accession>
<organism evidence="9 10">
    <name type="scientific">Arachis duranensis</name>
    <name type="common">Wild peanut</name>
    <dbReference type="NCBI Taxonomy" id="130453"/>
    <lineage>
        <taxon>Eukaryota</taxon>
        <taxon>Viridiplantae</taxon>
        <taxon>Streptophyta</taxon>
        <taxon>Embryophyta</taxon>
        <taxon>Tracheophyta</taxon>
        <taxon>Spermatophyta</taxon>
        <taxon>Magnoliopsida</taxon>
        <taxon>eudicotyledons</taxon>
        <taxon>Gunneridae</taxon>
        <taxon>Pentapetalae</taxon>
        <taxon>rosids</taxon>
        <taxon>fabids</taxon>
        <taxon>Fabales</taxon>
        <taxon>Fabaceae</taxon>
        <taxon>Papilionoideae</taxon>
        <taxon>50 kb inversion clade</taxon>
        <taxon>dalbergioids sensu lato</taxon>
        <taxon>Dalbergieae</taxon>
        <taxon>Pterocarpus clade</taxon>
        <taxon>Arachis</taxon>
    </lineage>
</organism>
<comment type="subcellular location">
    <subcellularLocation>
        <location evidence="1">Membrane</location>
        <topology evidence="1">Multi-pass membrane protein</topology>
    </subcellularLocation>
</comment>
<feature type="domain" description="PGG" evidence="8">
    <location>
        <begin position="41"/>
        <end position="167"/>
    </location>
</feature>
<evidence type="ECO:0000256" key="3">
    <source>
        <dbReference type="ARBA" id="ARBA00022737"/>
    </source>
</evidence>
<feature type="transmembrane region" description="Helical" evidence="7">
    <location>
        <begin position="49"/>
        <end position="66"/>
    </location>
</feature>
<dbReference type="Pfam" id="PF13962">
    <property type="entry name" value="PGG"/>
    <property type="match status" value="1"/>
</dbReference>
<dbReference type="InterPro" id="IPR026961">
    <property type="entry name" value="PGG_dom"/>
</dbReference>
<evidence type="ECO:0000256" key="1">
    <source>
        <dbReference type="ARBA" id="ARBA00004141"/>
    </source>
</evidence>
<dbReference type="RefSeq" id="XP_052110668.1">
    <property type="nucleotide sequence ID" value="XM_052254708.1"/>
</dbReference>
<gene>
    <name evidence="10" type="primary">LOC107464730</name>
</gene>
<dbReference type="KEGG" id="adu:107464730"/>
<evidence type="ECO:0000256" key="2">
    <source>
        <dbReference type="ARBA" id="ARBA00022692"/>
    </source>
</evidence>
<dbReference type="AlphaFoldDB" id="A0A9C6TKZ5"/>
<evidence type="ECO:0000256" key="6">
    <source>
        <dbReference type="ARBA" id="ARBA00023136"/>
    </source>
</evidence>
<dbReference type="GO" id="GO:0005886">
    <property type="term" value="C:plasma membrane"/>
    <property type="evidence" value="ECO:0007669"/>
    <property type="project" value="TreeGrafter"/>
</dbReference>
<name>A0A9C6TKZ5_ARADU</name>
<protein>
    <submittedName>
        <fullName evidence="10">Uncharacterized protein LOC107464730</fullName>
    </submittedName>
</protein>
<reference evidence="10" key="2">
    <citation type="submission" date="2025-08" db="UniProtKB">
        <authorList>
            <consortium name="RefSeq"/>
        </authorList>
    </citation>
    <scope>IDENTIFICATION</scope>
    <source>
        <tissue evidence="10">Whole plant</tissue>
    </source>
</reference>
<dbReference type="PANTHER" id="PTHR24186:SF37">
    <property type="entry name" value="PGG DOMAIN-CONTAINING PROTEIN"/>
    <property type="match status" value="1"/>
</dbReference>
<sequence>MSQPTGTSFTIGTVNIPDGVAPQKKGCWSKIFDWFKYDRNEWLKDMRGGLSLMVSIIATITFQSALNPPGGVLQAGLGDKSDILNCLIPDSQYSLCAGEAVLSVTKREYYTFFLVFNTTCFIASLCVCLLLVSGLPLKNRFTMWLLLVAMCITVTSLLLAYLMGLFLATPEDIAGGEIFDKWFSYLLLGFFILFVGVGIFQVLRFLIWCVKKCIPLKGLS</sequence>
<keyword evidence="6 7" id="KW-0472">Membrane</keyword>
<keyword evidence="3" id="KW-0677">Repeat</keyword>
<feature type="transmembrane region" description="Helical" evidence="7">
    <location>
        <begin position="144"/>
        <end position="162"/>
    </location>
</feature>
<dbReference type="GeneID" id="107464730"/>
<feature type="transmembrane region" description="Helical" evidence="7">
    <location>
        <begin position="109"/>
        <end position="132"/>
    </location>
</feature>
<keyword evidence="4 7" id="KW-1133">Transmembrane helix</keyword>
<evidence type="ECO:0000259" key="8">
    <source>
        <dbReference type="Pfam" id="PF13962"/>
    </source>
</evidence>
<evidence type="ECO:0000313" key="9">
    <source>
        <dbReference type="Proteomes" id="UP000515211"/>
    </source>
</evidence>
<dbReference type="Proteomes" id="UP000515211">
    <property type="component" value="Chromosome 9"/>
</dbReference>
<keyword evidence="2 7" id="KW-0812">Transmembrane</keyword>
<feature type="transmembrane region" description="Helical" evidence="7">
    <location>
        <begin position="182"/>
        <end position="207"/>
    </location>
</feature>
<keyword evidence="9" id="KW-1185">Reference proteome</keyword>
<dbReference type="PANTHER" id="PTHR24186">
    <property type="entry name" value="PROTEIN PHOSPHATASE 1 REGULATORY SUBUNIT"/>
    <property type="match status" value="1"/>
</dbReference>
<evidence type="ECO:0000256" key="7">
    <source>
        <dbReference type="SAM" id="Phobius"/>
    </source>
</evidence>
<evidence type="ECO:0000313" key="10">
    <source>
        <dbReference type="RefSeq" id="XP_052110668.1"/>
    </source>
</evidence>
<evidence type="ECO:0000256" key="5">
    <source>
        <dbReference type="ARBA" id="ARBA00023043"/>
    </source>
</evidence>
<keyword evidence="5" id="KW-0040">ANK repeat</keyword>